<proteinExistence type="predicted"/>
<feature type="zinc finger region" description="C3H1-type" evidence="6">
    <location>
        <begin position="156"/>
        <end position="178"/>
    </location>
</feature>
<dbReference type="AlphaFoldDB" id="C1E0Z7"/>
<dbReference type="PANTHER" id="PTHR14089">
    <property type="entry name" value="PRE-MRNA-SPLICING FACTOR RBM22"/>
    <property type="match status" value="1"/>
</dbReference>
<accession>C1E0Z7</accession>
<dbReference type="PROSITE" id="PS50102">
    <property type="entry name" value="RRM"/>
    <property type="match status" value="1"/>
</dbReference>
<dbReference type="Proteomes" id="UP000002009">
    <property type="component" value="Chromosome 3"/>
</dbReference>
<dbReference type="InParanoid" id="C1E0Z7"/>
<dbReference type="GO" id="GO:0071007">
    <property type="term" value="C:U2-type catalytic step 2 spliceosome"/>
    <property type="evidence" value="ECO:0007669"/>
    <property type="project" value="TreeGrafter"/>
</dbReference>
<evidence type="ECO:0000256" key="6">
    <source>
        <dbReference type="PROSITE-ProRule" id="PRU00723"/>
    </source>
</evidence>
<evidence type="ECO:0000256" key="4">
    <source>
        <dbReference type="ARBA" id="ARBA00022884"/>
    </source>
</evidence>
<evidence type="ECO:0000259" key="7">
    <source>
        <dbReference type="PROSITE" id="PS50102"/>
    </source>
</evidence>
<dbReference type="InterPro" id="IPR048995">
    <property type="entry name" value="STL11/RBM22-like_N"/>
</dbReference>
<dbReference type="GO" id="GO:0036002">
    <property type="term" value="F:pre-mRNA binding"/>
    <property type="evidence" value="ECO:0007669"/>
    <property type="project" value="TreeGrafter"/>
</dbReference>
<dbReference type="PROSITE" id="PS50103">
    <property type="entry name" value="ZF_C3H1"/>
    <property type="match status" value="1"/>
</dbReference>
<dbReference type="GO" id="GO:0000974">
    <property type="term" value="C:Prp19 complex"/>
    <property type="evidence" value="ECO:0007669"/>
    <property type="project" value="TreeGrafter"/>
</dbReference>
<dbReference type="KEGG" id="mis:MICPUN_68058"/>
<dbReference type="InterPro" id="IPR012677">
    <property type="entry name" value="Nucleotide-bd_a/b_plait_sf"/>
</dbReference>
<keyword evidence="2 6" id="KW-0863">Zinc-finger</keyword>
<dbReference type="InterPro" id="IPR035979">
    <property type="entry name" value="RBD_domain_sf"/>
</dbReference>
<evidence type="ECO:0000256" key="3">
    <source>
        <dbReference type="ARBA" id="ARBA00022833"/>
    </source>
</evidence>
<feature type="non-terminal residue" evidence="9">
    <location>
        <position position="1"/>
    </location>
</feature>
<protein>
    <recommendedName>
        <fullName evidence="11">RRM domain-containing protein</fullName>
    </recommendedName>
</protein>
<dbReference type="GO" id="GO:0017070">
    <property type="term" value="F:U6 snRNA binding"/>
    <property type="evidence" value="ECO:0007669"/>
    <property type="project" value="TreeGrafter"/>
</dbReference>
<feature type="non-terminal residue" evidence="9">
    <location>
        <position position="312"/>
    </location>
</feature>
<keyword evidence="3 6" id="KW-0862">Zinc</keyword>
<evidence type="ECO:0000256" key="2">
    <source>
        <dbReference type="ARBA" id="ARBA00022771"/>
    </source>
</evidence>
<name>C1E0Z7_MICCC</name>
<evidence type="ECO:0000259" key="8">
    <source>
        <dbReference type="PROSITE" id="PS50103"/>
    </source>
</evidence>
<dbReference type="eggNOG" id="KOG0153">
    <property type="taxonomic scope" value="Eukaryota"/>
</dbReference>
<feature type="domain" description="C3H1-type" evidence="8">
    <location>
        <begin position="156"/>
        <end position="178"/>
    </location>
</feature>
<evidence type="ECO:0008006" key="11">
    <source>
        <dbReference type="Google" id="ProtNLM"/>
    </source>
</evidence>
<keyword evidence="1 6" id="KW-0479">Metal-binding</keyword>
<dbReference type="Gene3D" id="3.30.70.330">
    <property type="match status" value="1"/>
</dbReference>
<evidence type="ECO:0000313" key="10">
    <source>
        <dbReference type="Proteomes" id="UP000002009"/>
    </source>
</evidence>
<dbReference type="OMA" id="DHEANRC"/>
<dbReference type="GO" id="GO:0071006">
    <property type="term" value="C:U2-type catalytic step 1 spliceosome"/>
    <property type="evidence" value="ECO:0007669"/>
    <property type="project" value="TreeGrafter"/>
</dbReference>
<dbReference type="GeneID" id="8242020"/>
<reference evidence="9 10" key="1">
    <citation type="journal article" date="2009" name="Science">
        <title>Green evolution and dynamic adaptations revealed by genomes of the marine picoeukaryotes Micromonas.</title>
        <authorList>
            <person name="Worden A.Z."/>
            <person name="Lee J.H."/>
            <person name="Mock T."/>
            <person name="Rouze P."/>
            <person name="Simmons M.P."/>
            <person name="Aerts A.L."/>
            <person name="Allen A.E."/>
            <person name="Cuvelier M.L."/>
            <person name="Derelle E."/>
            <person name="Everett M.V."/>
            <person name="Foulon E."/>
            <person name="Grimwood J."/>
            <person name="Gundlach H."/>
            <person name="Henrissat B."/>
            <person name="Napoli C."/>
            <person name="McDonald S.M."/>
            <person name="Parker M.S."/>
            <person name="Rombauts S."/>
            <person name="Salamov A."/>
            <person name="Von Dassow P."/>
            <person name="Badger J.H."/>
            <person name="Coutinho P.M."/>
            <person name="Demir E."/>
            <person name="Dubchak I."/>
            <person name="Gentemann C."/>
            <person name="Eikrem W."/>
            <person name="Gready J.E."/>
            <person name="John U."/>
            <person name="Lanier W."/>
            <person name="Lindquist E.A."/>
            <person name="Lucas S."/>
            <person name="Mayer K.F."/>
            <person name="Moreau H."/>
            <person name="Not F."/>
            <person name="Otillar R."/>
            <person name="Panaud O."/>
            <person name="Pangilinan J."/>
            <person name="Paulsen I."/>
            <person name="Piegu B."/>
            <person name="Poliakov A."/>
            <person name="Robbens S."/>
            <person name="Schmutz J."/>
            <person name="Toulza E."/>
            <person name="Wyss T."/>
            <person name="Zelensky A."/>
            <person name="Zhou K."/>
            <person name="Armbrust E.V."/>
            <person name="Bhattacharya D."/>
            <person name="Goodenough U.W."/>
            <person name="Van de Peer Y."/>
            <person name="Grigoriev I.V."/>
        </authorList>
    </citation>
    <scope>NUCLEOTIDE SEQUENCE [LARGE SCALE GENOMIC DNA]</scope>
    <source>
        <strain evidence="10">RCC299 / NOUM17</strain>
    </source>
</reference>
<dbReference type="STRING" id="296587.C1E0Z7"/>
<dbReference type="InterPro" id="IPR000504">
    <property type="entry name" value="RRM_dom"/>
</dbReference>
<feature type="domain" description="RRM" evidence="7">
    <location>
        <begin position="235"/>
        <end position="308"/>
    </location>
</feature>
<evidence type="ECO:0000256" key="1">
    <source>
        <dbReference type="ARBA" id="ARBA00022723"/>
    </source>
</evidence>
<dbReference type="InterPro" id="IPR000571">
    <property type="entry name" value="Znf_CCCH"/>
</dbReference>
<dbReference type="GO" id="GO:0008270">
    <property type="term" value="F:zinc ion binding"/>
    <property type="evidence" value="ECO:0007669"/>
    <property type="project" value="UniProtKB-KW"/>
</dbReference>
<dbReference type="SMART" id="SM00360">
    <property type="entry name" value="RRM"/>
    <property type="match status" value="1"/>
</dbReference>
<organism evidence="9 10">
    <name type="scientific">Micromonas commoda (strain RCC299 / NOUM17 / CCMP2709)</name>
    <name type="common">Picoplanktonic green alga</name>
    <dbReference type="NCBI Taxonomy" id="296587"/>
    <lineage>
        <taxon>Eukaryota</taxon>
        <taxon>Viridiplantae</taxon>
        <taxon>Chlorophyta</taxon>
        <taxon>Mamiellophyceae</taxon>
        <taxon>Mamiellales</taxon>
        <taxon>Mamiellaceae</taxon>
        <taxon>Micromonas</taxon>
    </lineage>
</organism>
<sequence length="312" mass="35397">IRDPEADGWERTDFPIVCEDCLGPNPYIRMQREDYAAECAISSRPFTVFRWRPGNEARYKKTVVCREIALAKNVCQVCLLDLDYGIPVQARDAVLGKEREMIAKSDVNLEYQTEQIARRLEEGDEVAIRDQNRAVGKVRAAELLQKMARKKPYYNKNKAPICTFWLRNACTRADCPYRPCNGDTHMPELTSAPELRQQNIKDRYYGINDPVANRMLAKANESKQDLAPPADESITTLYVGGIDDRVTEDALKDAFYQYGQISSVRTLYAKNCAFVTFVDRAGAEKAAEECGSRKAISGINARIMWGKSKKEK</sequence>
<evidence type="ECO:0000256" key="5">
    <source>
        <dbReference type="PROSITE-ProRule" id="PRU00176"/>
    </source>
</evidence>
<dbReference type="SUPFAM" id="SSF54928">
    <property type="entry name" value="RNA-binding domain, RBD"/>
    <property type="match status" value="1"/>
</dbReference>
<gene>
    <name evidence="9" type="ORF">MICPUN_68058</name>
</gene>
<dbReference type="Pfam" id="PF21369">
    <property type="entry name" value="STL11_N"/>
    <property type="match status" value="1"/>
</dbReference>
<dbReference type="RefSeq" id="XP_002500386.1">
    <property type="nucleotide sequence ID" value="XM_002500340.1"/>
</dbReference>
<dbReference type="FunFam" id="3.30.70.330:FF:000476">
    <property type="entry name" value="Zinc finger CCCH domain-containing protein 4"/>
    <property type="match status" value="1"/>
</dbReference>
<dbReference type="InterPro" id="IPR039171">
    <property type="entry name" value="Cwc2/Slt11"/>
</dbReference>
<dbReference type="EMBL" id="CP001324">
    <property type="protein sequence ID" value="ACO61644.1"/>
    <property type="molecule type" value="Genomic_DNA"/>
</dbReference>
<keyword evidence="10" id="KW-1185">Reference proteome</keyword>
<evidence type="ECO:0000313" key="9">
    <source>
        <dbReference type="EMBL" id="ACO61644.1"/>
    </source>
</evidence>
<dbReference type="PANTHER" id="PTHR14089:SF6">
    <property type="entry name" value="PRE-MRNA-SPLICING FACTOR RBM22"/>
    <property type="match status" value="1"/>
</dbReference>
<dbReference type="FunCoup" id="C1E0Z7">
    <property type="interactions" value="1947"/>
</dbReference>
<keyword evidence="4 5" id="KW-0694">RNA-binding</keyword>
<dbReference type="Pfam" id="PF00076">
    <property type="entry name" value="RRM_1"/>
    <property type="match status" value="1"/>
</dbReference>
<dbReference type="OrthoDB" id="10259600at2759"/>